<dbReference type="InterPro" id="IPR051398">
    <property type="entry name" value="Polysacch_Deacetylase"/>
</dbReference>
<evidence type="ECO:0000256" key="2">
    <source>
        <dbReference type="ARBA" id="ARBA00022729"/>
    </source>
</evidence>
<organism evidence="5 6">
    <name type="scientific">Pseudofrankia asymbiotica</name>
    <dbReference type="NCBI Taxonomy" id="1834516"/>
    <lineage>
        <taxon>Bacteria</taxon>
        <taxon>Bacillati</taxon>
        <taxon>Actinomycetota</taxon>
        <taxon>Actinomycetes</taxon>
        <taxon>Frankiales</taxon>
        <taxon>Frankiaceae</taxon>
        <taxon>Pseudofrankia</taxon>
    </lineage>
</organism>
<keyword evidence="2" id="KW-0732">Signal</keyword>
<feature type="domain" description="K1 capsule-specific polysaccharide lyase C-terminal" evidence="4">
    <location>
        <begin position="520"/>
        <end position="591"/>
    </location>
</feature>
<dbReference type="InterPro" id="IPR011330">
    <property type="entry name" value="Glyco_hydro/deAcase_b/a-brl"/>
</dbReference>
<dbReference type="InterPro" id="IPR056204">
    <property type="entry name" value="K1-lyase_C"/>
</dbReference>
<dbReference type="Proteomes" id="UP000188929">
    <property type="component" value="Unassembled WGS sequence"/>
</dbReference>
<dbReference type="Pfam" id="PF01522">
    <property type="entry name" value="Polysacc_deac_1"/>
    <property type="match status" value="1"/>
</dbReference>
<sequence length="594" mass="61747">MQFNVAPVSLTSDEPGPFVVWAGDDGYDTQAGYFSLLASSGIKGTLFLSVDWVDQPGTSPVYGDSYITTAQVAAIVSAGHEVATHGKNHEDLGNYYLTYGAAALDLLLGAAIGDIQSKFGFSVKTGSYPGGSANSRVKEIVSRRHEFFRCSRGVVSRNAPDPFDVPGIDILAPSQSAIEGYIDEAVANRSIVVLFHHGSIDSTQLTKVSNLISYASSAGCDQGNFYRAMSQRSKWLSTRALIDAQGNAFHPVVHTNELIVDRNDNIGDHYVLDLDESTNAPFMDATSGTPFEFRKDLLALGTFYVGRRRVFEDFATTNGSTTVSSGSAGFRADDVGISISGTGIPAATTIASIVSPTQATMSAAATASGTNAAVTLDRPLSLGVTAAGEMRLYNGLSIYGTQSQEVSFRRLESTLEGSISANQWINSGTAGVGGAMTIDSGTGGSYVTIKGFATRIRSEDDTLRLRLGAAKDGIDFGTAEDVTIERDGSGNLAANVSLKTDGDLIVGTAGNGLLVKEGSNACLGTATLVSGSATVATSAVTANSRILLTPQNLSGVGTPQPMAVSARVAGTSFTITSASASDTSTVGWMIVEPA</sequence>
<keyword evidence="6" id="KW-1185">Reference proteome</keyword>
<comment type="caution">
    <text evidence="5">The sequence shown here is derived from an EMBL/GenBank/DDBJ whole genome shotgun (WGS) entry which is preliminary data.</text>
</comment>
<evidence type="ECO:0000259" key="4">
    <source>
        <dbReference type="Pfam" id="PF24146"/>
    </source>
</evidence>
<dbReference type="Gene3D" id="3.20.20.370">
    <property type="entry name" value="Glycoside hydrolase/deacetylase"/>
    <property type="match status" value="1"/>
</dbReference>
<dbReference type="GO" id="GO:0005576">
    <property type="term" value="C:extracellular region"/>
    <property type="evidence" value="ECO:0007669"/>
    <property type="project" value="UniProtKB-SubCell"/>
</dbReference>
<name>A0A1V2IBP6_9ACTN</name>
<dbReference type="GO" id="GO:0005975">
    <property type="term" value="P:carbohydrate metabolic process"/>
    <property type="evidence" value="ECO:0007669"/>
    <property type="project" value="InterPro"/>
</dbReference>
<evidence type="ECO:0000256" key="1">
    <source>
        <dbReference type="ARBA" id="ARBA00004613"/>
    </source>
</evidence>
<dbReference type="AlphaFoldDB" id="A0A1V2IBP6"/>
<gene>
    <name evidence="5" type="ORF">BL253_12850</name>
</gene>
<protein>
    <submittedName>
        <fullName evidence="5">Polysaccharide deacetylase</fullName>
    </submittedName>
</protein>
<accession>A0A1V2IBP6</accession>
<evidence type="ECO:0000259" key="3">
    <source>
        <dbReference type="Pfam" id="PF01522"/>
    </source>
</evidence>
<evidence type="ECO:0000313" key="6">
    <source>
        <dbReference type="Proteomes" id="UP000188929"/>
    </source>
</evidence>
<dbReference type="InterPro" id="IPR002509">
    <property type="entry name" value="NODB_dom"/>
</dbReference>
<dbReference type="PANTHER" id="PTHR34216">
    <property type="match status" value="1"/>
</dbReference>
<dbReference type="STRING" id="1834516.BL253_12850"/>
<proteinExistence type="predicted"/>
<dbReference type="EMBL" id="MOMC01000024">
    <property type="protein sequence ID" value="ONH30622.1"/>
    <property type="molecule type" value="Genomic_DNA"/>
</dbReference>
<comment type="subcellular location">
    <subcellularLocation>
        <location evidence="1">Secreted</location>
    </subcellularLocation>
</comment>
<dbReference type="OrthoDB" id="2795102at2"/>
<dbReference type="RefSeq" id="WP_076816728.1">
    <property type="nucleotide sequence ID" value="NZ_MOMC01000024.1"/>
</dbReference>
<feature type="domain" description="NodB homology" evidence="3">
    <location>
        <begin position="23"/>
        <end position="142"/>
    </location>
</feature>
<dbReference type="SUPFAM" id="SSF88713">
    <property type="entry name" value="Glycoside hydrolase/deacetylase"/>
    <property type="match status" value="1"/>
</dbReference>
<reference evidence="6" key="1">
    <citation type="submission" date="2016-10" db="EMBL/GenBank/DDBJ databases">
        <title>Frankia sp. NRRL B-16386 Genome sequencing.</title>
        <authorList>
            <person name="Ghodhbane-Gtari F."/>
            <person name="Swanson E."/>
            <person name="Gueddou A."/>
            <person name="Hezbri K."/>
            <person name="Ktari K."/>
            <person name="Nouioui I."/>
            <person name="Morris K."/>
            <person name="Simpson S."/>
            <person name="Abebe-Akele F."/>
            <person name="Thomas K."/>
            <person name="Gtari M."/>
            <person name="Tisa L.S."/>
        </authorList>
    </citation>
    <scope>NUCLEOTIDE SEQUENCE [LARGE SCALE GENOMIC DNA]</scope>
    <source>
        <strain evidence="6">NRRL B-16386</strain>
    </source>
</reference>
<dbReference type="Pfam" id="PF24146">
    <property type="entry name" value="K1-lyase_C"/>
    <property type="match status" value="1"/>
</dbReference>
<dbReference type="PANTHER" id="PTHR34216:SF3">
    <property type="entry name" value="POLY-BETA-1,6-N-ACETYL-D-GLUCOSAMINE N-DEACETYLASE"/>
    <property type="match status" value="1"/>
</dbReference>
<evidence type="ECO:0000313" key="5">
    <source>
        <dbReference type="EMBL" id="ONH30622.1"/>
    </source>
</evidence>
<dbReference type="GO" id="GO:0016810">
    <property type="term" value="F:hydrolase activity, acting on carbon-nitrogen (but not peptide) bonds"/>
    <property type="evidence" value="ECO:0007669"/>
    <property type="project" value="InterPro"/>
</dbReference>